<dbReference type="AlphaFoldDB" id="A0A2P6PD32"/>
<accession>A0A2P6PD32</accession>
<comment type="caution">
    <text evidence="1">The sequence shown here is derived from an EMBL/GenBank/DDBJ whole genome shotgun (WGS) entry which is preliminary data.</text>
</comment>
<dbReference type="EMBL" id="PDCK01000045">
    <property type="protein sequence ID" value="PRQ19838.1"/>
    <property type="molecule type" value="Genomic_DNA"/>
</dbReference>
<proteinExistence type="predicted"/>
<evidence type="ECO:0000313" key="2">
    <source>
        <dbReference type="Proteomes" id="UP000238479"/>
    </source>
</evidence>
<dbReference type="Gramene" id="PRQ19838">
    <property type="protein sequence ID" value="PRQ19838"/>
    <property type="gene ID" value="RchiOBHm_Chr7g0221711"/>
</dbReference>
<keyword evidence="2" id="KW-1185">Reference proteome</keyword>
<gene>
    <name evidence="1" type="ORF">RchiOBHm_Chr7g0221711</name>
</gene>
<dbReference type="Proteomes" id="UP000238479">
    <property type="component" value="Chromosome 7"/>
</dbReference>
<evidence type="ECO:0000313" key="1">
    <source>
        <dbReference type="EMBL" id="PRQ19838.1"/>
    </source>
</evidence>
<organism evidence="1 2">
    <name type="scientific">Rosa chinensis</name>
    <name type="common">China rose</name>
    <dbReference type="NCBI Taxonomy" id="74649"/>
    <lineage>
        <taxon>Eukaryota</taxon>
        <taxon>Viridiplantae</taxon>
        <taxon>Streptophyta</taxon>
        <taxon>Embryophyta</taxon>
        <taxon>Tracheophyta</taxon>
        <taxon>Spermatophyta</taxon>
        <taxon>Magnoliopsida</taxon>
        <taxon>eudicotyledons</taxon>
        <taxon>Gunneridae</taxon>
        <taxon>Pentapetalae</taxon>
        <taxon>rosids</taxon>
        <taxon>fabids</taxon>
        <taxon>Rosales</taxon>
        <taxon>Rosaceae</taxon>
        <taxon>Rosoideae</taxon>
        <taxon>Rosoideae incertae sedis</taxon>
        <taxon>Rosa</taxon>
    </lineage>
</organism>
<reference evidence="1 2" key="1">
    <citation type="journal article" date="2018" name="Nat. Genet.">
        <title>The Rosa genome provides new insights in the design of modern roses.</title>
        <authorList>
            <person name="Bendahmane M."/>
        </authorList>
    </citation>
    <scope>NUCLEOTIDE SEQUENCE [LARGE SCALE GENOMIC DNA]</scope>
    <source>
        <strain evidence="2">cv. Old Blush</strain>
    </source>
</reference>
<protein>
    <submittedName>
        <fullName evidence="1">Uncharacterized protein</fullName>
    </submittedName>
</protein>
<name>A0A2P6PD32_ROSCH</name>
<sequence length="54" mass="5700">MASVSVTPLSGLRYGSGITVAVNSFPSETFTLIVFQGPLALQQQTFCTSVDQCT</sequence>